<feature type="signal peptide" evidence="2">
    <location>
        <begin position="1"/>
        <end position="24"/>
    </location>
</feature>
<evidence type="ECO:0000313" key="4">
    <source>
        <dbReference type="Proteomes" id="UP000275267"/>
    </source>
</evidence>
<dbReference type="AlphaFoldDB" id="A0A3L6Q6M2"/>
<feature type="compositionally biased region" description="Basic residues" evidence="1">
    <location>
        <begin position="197"/>
        <end position="214"/>
    </location>
</feature>
<proteinExistence type="predicted"/>
<dbReference type="PANTHER" id="PTHR48222:SF5">
    <property type="entry name" value="INHIBITOR I9 DOMAIN-CONTAINING PROTEIN"/>
    <property type="match status" value="1"/>
</dbReference>
<evidence type="ECO:0000313" key="3">
    <source>
        <dbReference type="EMBL" id="RLM74319.1"/>
    </source>
</evidence>
<feature type="compositionally biased region" description="Polar residues" evidence="1">
    <location>
        <begin position="147"/>
        <end position="179"/>
    </location>
</feature>
<feature type="region of interest" description="Disordered" evidence="1">
    <location>
        <begin position="147"/>
        <end position="236"/>
    </location>
</feature>
<organism evidence="3 4">
    <name type="scientific">Panicum miliaceum</name>
    <name type="common">Proso millet</name>
    <name type="synonym">Broomcorn millet</name>
    <dbReference type="NCBI Taxonomy" id="4540"/>
    <lineage>
        <taxon>Eukaryota</taxon>
        <taxon>Viridiplantae</taxon>
        <taxon>Streptophyta</taxon>
        <taxon>Embryophyta</taxon>
        <taxon>Tracheophyta</taxon>
        <taxon>Spermatophyta</taxon>
        <taxon>Magnoliopsida</taxon>
        <taxon>Liliopsida</taxon>
        <taxon>Poales</taxon>
        <taxon>Poaceae</taxon>
        <taxon>PACMAD clade</taxon>
        <taxon>Panicoideae</taxon>
        <taxon>Panicodae</taxon>
        <taxon>Paniceae</taxon>
        <taxon>Panicinae</taxon>
        <taxon>Panicum</taxon>
        <taxon>Panicum sect. Panicum</taxon>
    </lineage>
</organism>
<evidence type="ECO:0008006" key="5">
    <source>
        <dbReference type="Google" id="ProtNLM"/>
    </source>
</evidence>
<dbReference type="OrthoDB" id="653018at2759"/>
<feature type="chain" id="PRO_5017956505" description="Inhibitor I9 domain-containing protein" evidence="2">
    <location>
        <begin position="25"/>
        <end position="271"/>
    </location>
</feature>
<dbReference type="Proteomes" id="UP000275267">
    <property type="component" value="Unassembled WGS sequence"/>
</dbReference>
<feature type="region of interest" description="Disordered" evidence="1">
    <location>
        <begin position="116"/>
        <end position="135"/>
    </location>
</feature>
<name>A0A3L6Q6M2_PANMI</name>
<accession>A0A3L6Q6M2</accession>
<reference evidence="4" key="1">
    <citation type="journal article" date="2019" name="Nat. Commun.">
        <title>The genome of broomcorn millet.</title>
        <authorList>
            <person name="Zou C."/>
            <person name="Miki D."/>
            <person name="Li D."/>
            <person name="Tang Q."/>
            <person name="Xiao L."/>
            <person name="Rajput S."/>
            <person name="Deng P."/>
            <person name="Jia W."/>
            <person name="Huang R."/>
            <person name="Zhang M."/>
            <person name="Sun Y."/>
            <person name="Hu J."/>
            <person name="Fu X."/>
            <person name="Schnable P.S."/>
            <person name="Li F."/>
            <person name="Zhang H."/>
            <person name="Feng B."/>
            <person name="Zhu X."/>
            <person name="Liu R."/>
            <person name="Schnable J.C."/>
            <person name="Zhu J.-K."/>
            <person name="Zhang H."/>
        </authorList>
    </citation>
    <scope>NUCLEOTIDE SEQUENCE [LARGE SCALE GENOMIC DNA]</scope>
</reference>
<sequence>MKTTCVQMVPVLAILAALAVAASAAAIDPPKPRGQQIHLFEATVRVPDRAGDDPEEYNYRLLAEVLGSIEAARSAMYETELGEFCAFLTNNQARRLSKVPGVLKVTRREDCVRLPPDPIGSFPREDAPSASSSSAMVCAGRCATTSAWRRGNSPSRRAVNSRTRAPASRATTQMASTAENPPGPAEAMRRSPPPPRVPRRHPPHRPGHARHRPAPRAVPCRAPRRHHSRAHPPVPLQPAFPAGVEIVRGLPPMLFGALNVAFAGLCGLLGD</sequence>
<keyword evidence="4" id="KW-1185">Reference proteome</keyword>
<dbReference type="PANTHER" id="PTHR48222">
    <property type="entry name" value="PROTEINASE INHIBITOR, PROPEPTIDE"/>
    <property type="match status" value="1"/>
</dbReference>
<evidence type="ECO:0000256" key="1">
    <source>
        <dbReference type="SAM" id="MobiDB-lite"/>
    </source>
</evidence>
<evidence type="ECO:0000256" key="2">
    <source>
        <dbReference type="SAM" id="SignalP"/>
    </source>
</evidence>
<keyword evidence="2" id="KW-0732">Signal</keyword>
<gene>
    <name evidence="3" type="ORF">C2845_PM15G21070</name>
</gene>
<dbReference type="EMBL" id="PQIB02000013">
    <property type="protein sequence ID" value="RLM74319.1"/>
    <property type="molecule type" value="Genomic_DNA"/>
</dbReference>
<comment type="caution">
    <text evidence="3">The sequence shown here is derived from an EMBL/GenBank/DDBJ whole genome shotgun (WGS) entry which is preliminary data.</text>
</comment>
<protein>
    <recommendedName>
        <fullName evidence="5">Inhibitor I9 domain-containing protein</fullName>
    </recommendedName>
</protein>